<keyword evidence="4 5" id="KW-0720">Serine protease</keyword>
<dbReference type="PROSITE" id="PS00136">
    <property type="entry name" value="SUBTILASE_ASP"/>
    <property type="match status" value="1"/>
</dbReference>
<dbReference type="InterPro" id="IPR023827">
    <property type="entry name" value="Peptidase_S8_Asp-AS"/>
</dbReference>
<evidence type="ECO:0000313" key="9">
    <source>
        <dbReference type="EMBL" id="MFC5289491.1"/>
    </source>
</evidence>
<evidence type="ECO:0000313" key="10">
    <source>
        <dbReference type="Proteomes" id="UP001596157"/>
    </source>
</evidence>
<evidence type="ECO:0000256" key="5">
    <source>
        <dbReference type="PROSITE-ProRule" id="PRU01240"/>
    </source>
</evidence>
<dbReference type="InterPro" id="IPR002884">
    <property type="entry name" value="P_dom"/>
</dbReference>
<keyword evidence="10" id="KW-1185">Reference proteome</keyword>
<feature type="active site" description="Charge relay system" evidence="5">
    <location>
        <position position="339"/>
    </location>
</feature>
<dbReference type="PROSITE" id="PS00138">
    <property type="entry name" value="SUBTILASE_SER"/>
    <property type="match status" value="1"/>
</dbReference>
<dbReference type="PANTHER" id="PTHR43806">
    <property type="entry name" value="PEPTIDASE S8"/>
    <property type="match status" value="1"/>
</dbReference>
<dbReference type="InterPro" id="IPR037045">
    <property type="entry name" value="S8pro/Inhibitor_I9_sf"/>
</dbReference>
<dbReference type="SUPFAM" id="SSF52743">
    <property type="entry name" value="Subtilisin-like"/>
    <property type="match status" value="1"/>
</dbReference>
<keyword evidence="3 5" id="KW-0378">Hydrolase</keyword>
<reference evidence="10" key="1">
    <citation type="journal article" date="2019" name="Int. J. Syst. Evol. Microbiol.">
        <title>The Global Catalogue of Microorganisms (GCM) 10K type strain sequencing project: providing services to taxonomists for standard genome sequencing and annotation.</title>
        <authorList>
            <consortium name="The Broad Institute Genomics Platform"/>
            <consortium name="The Broad Institute Genome Sequencing Center for Infectious Disease"/>
            <person name="Wu L."/>
            <person name="Ma J."/>
        </authorList>
    </citation>
    <scope>NUCLEOTIDE SEQUENCE [LARGE SCALE GENOMIC DNA]</scope>
    <source>
        <strain evidence="10">CCUG 59778</strain>
    </source>
</reference>
<dbReference type="InterPro" id="IPR000209">
    <property type="entry name" value="Peptidase_S8/S53_dom"/>
</dbReference>
<dbReference type="PANTHER" id="PTHR43806:SF11">
    <property type="entry name" value="CEREVISIN-RELATED"/>
    <property type="match status" value="1"/>
</dbReference>
<evidence type="ECO:0000256" key="3">
    <source>
        <dbReference type="ARBA" id="ARBA00022801"/>
    </source>
</evidence>
<dbReference type="Pfam" id="PF05922">
    <property type="entry name" value="Inhibitor_I9"/>
    <property type="match status" value="1"/>
</dbReference>
<dbReference type="SUPFAM" id="SSF49785">
    <property type="entry name" value="Galactose-binding domain-like"/>
    <property type="match status" value="1"/>
</dbReference>
<feature type="chain" id="PRO_5045456783" evidence="7">
    <location>
        <begin position="26"/>
        <end position="516"/>
    </location>
</feature>
<dbReference type="Proteomes" id="UP001596157">
    <property type="component" value="Unassembled WGS sequence"/>
</dbReference>
<dbReference type="SUPFAM" id="SSF54897">
    <property type="entry name" value="Protease propeptides/inhibitors"/>
    <property type="match status" value="1"/>
</dbReference>
<gene>
    <name evidence="9" type="ORF">ACFPM7_20760</name>
</gene>
<dbReference type="RefSeq" id="WP_378249338.1">
    <property type="nucleotide sequence ID" value="NZ_JBHSKF010000011.1"/>
</dbReference>
<dbReference type="InterPro" id="IPR050131">
    <property type="entry name" value="Peptidase_S8_subtilisin-like"/>
</dbReference>
<feature type="signal peptide" evidence="7">
    <location>
        <begin position="1"/>
        <end position="25"/>
    </location>
</feature>
<dbReference type="InterPro" id="IPR015500">
    <property type="entry name" value="Peptidase_S8_subtilisin-rel"/>
</dbReference>
<dbReference type="InterPro" id="IPR036852">
    <property type="entry name" value="Peptidase_S8/S53_dom_sf"/>
</dbReference>
<feature type="active site" description="Charge relay system" evidence="5">
    <location>
        <position position="183"/>
    </location>
</feature>
<dbReference type="PROSITE" id="PS51892">
    <property type="entry name" value="SUBTILASE"/>
    <property type="match status" value="1"/>
</dbReference>
<dbReference type="EMBL" id="JBHSKF010000011">
    <property type="protein sequence ID" value="MFC5289491.1"/>
    <property type="molecule type" value="Genomic_DNA"/>
</dbReference>
<dbReference type="PROSITE" id="PS00137">
    <property type="entry name" value="SUBTILASE_HIS"/>
    <property type="match status" value="1"/>
</dbReference>
<keyword evidence="2 5" id="KW-0645">Protease</keyword>
<evidence type="ECO:0000256" key="2">
    <source>
        <dbReference type="ARBA" id="ARBA00022670"/>
    </source>
</evidence>
<dbReference type="PROSITE" id="PS51829">
    <property type="entry name" value="P_HOMO_B"/>
    <property type="match status" value="1"/>
</dbReference>
<dbReference type="Pfam" id="PF01483">
    <property type="entry name" value="P_proprotein"/>
    <property type="match status" value="1"/>
</dbReference>
<organism evidence="9 10">
    <name type="scientific">Actinokineospora guangxiensis</name>
    <dbReference type="NCBI Taxonomy" id="1490288"/>
    <lineage>
        <taxon>Bacteria</taxon>
        <taxon>Bacillati</taxon>
        <taxon>Actinomycetota</taxon>
        <taxon>Actinomycetes</taxon>
        <taxon>Pseudonocardiales</taxon>
        <taxon>Pseudonocardiaceae</taxon>
        <taxon>Actinokineospora</taxon>
    </lineage>
</organism>
<dbReference type="Pfam" id="PF00082">
    <property type="entry name" value="Peptidase_S8"/>
    <property type="match status" value="1"/>
</dbReference>
<comment type="similarity">
    <text evidence="1 5 6">Belongs to the peptidase S8 family.</text>
</comment>
<evidence type="ECO:0000256" key="6">
    <source>
        <dbReference type="RuleBase" id="RU003355"/>
    </source>
</evidence>
<feature type="domain" description="P/Homo B" evidence="8">
    <location>
        <begin position="397"/>
        <end position="516"/>
    </location>
</feature>
<dbReference type="InterPro" id="IPR010259">
    <property type="entry name" value="S8pro/Inhibitor_I9"/>
</dbReference>
<evidence type="ECO:0000259" key="8">
    <source>
        <dbReference type="PROSITE" id="PS51829"/>
    </source>
</evidence>
<evidence type="ECO:0000256" key="7">
    <source>
        <dbReference type="SAM" id="SignalP"/>
    </source>
</evidence>
<dbReference type="InterPro" id="IPR023828">
    <property type="entry name" value="Peptidase_S8_Ser-AS"/>
</dbReference>
<proteinExistence type="inferred from homology"/>
<dbReference type="InterPro" id="IPR034193">
    <property type="entry name" value="PCSK9_ProteinaseK-like"/>
</dbReference>
<dbReference type="Gene3D" id="2.60.120.260">
    <property type="entry name" value="Galactose-binding domain-like"/>
    <property type="match status" value="1"/>
</dbReference>
<dbReference type="CDD" id="cd04077">
    <property type="entry name" value="Peptidases_S8_PCSK9_ProteinaseK_like"/>
    <property type="match status" value="1"/>
</dbReference>
<evidence type="ECO:0000256" key="4">
    <source>
        <dbReference type="ARBA" id="ARBA00022825"/>
    </source>
</evidence>
<dbReference type="Gene3D" id="3.30.70.80">
    <property type="entry name" value="Peptidase S8 propeptide/proteinase inhibitor I9"/>
    <property type="match status" value="1"/>
</dbReference>
<protein>
    <submittedName>
        <fullName evidence="9">S8 family serine peptidase</fullName>
    </submittedName>
</protein>
<comment type="caution">
    <text evidence="9">The sequence shown here is derived from an EMBL/GenBank/DDBJ whole genome shotgun (WGS) entry which is preliminary data.</text>
</comment>
<accession>A0ABW0EUA4</accession>
<sequence length="516" mass="52728">MTRVRKKLALVGACTATAVAGAVMAALPAAAAGEVLTAADAIGGSYIVVLKDGVSAQTAADLTGEHGGRVDALYTSALSGFSAAMTDKHARRLAADPRVAYVEQNHRVELAEVQNNPTWGLDRVDQRDLPLDKKYGYSATGEGVNVYVIDTGININHQDFGGRAKHGRDTVDNDNDTSDCQGHGTHVAGTAGGTAYGVAKKATLVGVRVFGCSSSGTAADILEGIDWVTRNAVKPAVANLSLRTGKSTATNDAVQKMMDSGVVTAVAAGNYGDDACDDSPSSTPDAITVGATDANDGRVDNNIWTSNYGACVDIWAPGDNIVSAAYNSNTGTATKSGTSMATPHVAGAAAQYLQGSPNAGQLTVRDALVANSTKDTLTNLGAGSPNRMLYTGSGGGTTPTPACAAVTNGADVSIPDAGAAVTSRVTVSGCSGKASAATKVAVDIRHTYAGDLQIDLVAPDGSAYRLKSTSNDSSDNVVTTYTVNAAAEDRDGTWSLRVQDRYRADTGHISSWTLTV</sequence>
<keyword evidence="7" id="KW-0732">Signal</keyword>
<dbReference type="PRINTS" id="PR00723">
    <property type="entry name" value="SUBTILISIN"/>
</dbReference>
<dbReference type="InterPro" id="IPR022398">
    <property type="entry name" value="Peptidase_S8_His-AS"/>
</dbReference>
<dbReference type="Gene3D" id="3.40.50.200">
    <property type="entry name" value="Peptidase S8/S53 domain"/>
    <property type="match status" value="1"/>
</dbReference>
<name>A0ABW0EUA4_9PSEU</name>
<feature type="active site" description="Charge relay system" evidence="5">
    <location>
        <position position="150"/>
    </location>
</feature>
<dbReference type="InterPro" id="IPR008979">
    <property type="entry name" value="Galactose-bd-like_sf"/>
</dbReference>
<evidence type="ECO:0000256" key="1">
    <source>
        <dbReference type="ARBA" id="ARBA00011073"/>
    </source>
</evidence>